<comment type="caution">
    <text evidence="2">The sequence shown here is derived from an EMBL/GenBank/DDBJ whole genome shotgun (WGS) entry which is preliminary data.</text>
</comment>
<sequence length="475" mass="52835">MESGNAPCMIYRNNNNFLPSLTDDHRRFLVSPATGTVISGRPDMVFGLGKERDNTEDTVDFSGTITLPEEPGSHVPTVGQSSGKVSGSTEAMTTSNELAALKAEIIKEGGVEIAEMYKEPEHSFLRANSEEGMSEIYDSVSQYVSKNDGRLSKENSFARPLGHANQIHIEESIADIDDQNKWEEAIEKHKNLDETSSAVQNIPQKLSRQGSAHVRLPSGSDDKSNFWEKGRQYRRVPAKLIRLASLSARNTKESNGQSTFYSPPKPTAKVISLDDAINARPPLRIDMEGPTPCTYSPRNKPLHEKNSPSWTFGQKCYVEKSGGSRTSWGKIWFQTPHVWHNKVDFNAEAEWPSPTHYPQPPTLGTKQATTIDSPAFTFGSKPKKSSSLIKSGAENMPSPVDYDRQLADRQTHERHPAFTHQFRRDGTVLWETIESTPGPGAYSPRSTRSTGLHRSFTIAGIRREKSHFLGPFSHL</sequence>
<feature type="compositionally biased region" description="Polar residues" evidence="1">
    <location>
        <begin position="78"/>
        <end position="88"/>
    </location>
</feature>
<feature type="region of interest" description="Disordered" evidence="1">
    <location>
        <begin position="68"/>
        <end position="88"/>
    </location>
</feature>
<evidence type="ECO:0000256" key="1">
    <source>
        <dbReference type="SAM" id="MobiDB-lite"/>
    </source>
</evidence>
<protein>
    <submittedName>
        <fullName evidence="2">Uncharacterized protein</fullName>
    </submittedName>
</protein>
<dbReference type="InterPro" id="IPR010736">
    <property type="entry name" value="SHIPPO-rpt"/>
</dbReference>
<feature type="region of interest" description="Disordered" evidence="1">
    <location>
        <begin position="376"/>
        <end position="398"/>
    </location>
</feature>
<dbReference type="Pfam" id="PF07004">
    <property type="entry name" value="SHIPPO-rpt"/>
    <property type="match status" value="2"/>
</dbReference>
<evidence type="ECO:0000313" key="3">
    <source>
        <dbReference type="Proteomes" id="UP001347796"/>
    </source>
</evidence>
<evidence type="ECO:0000313" key="2">
    <source>
        <dbReference type="EMBL" id="KAK6196276.1"/>
    </source>
</evidence>
<keyword evidence="3" id="KW-1185">Reference proteome</keyword>
<gene>
    <name evidence="2" type="ORF">SNE40_001529</name>
</gene>
<proteinExistence type="predicted"/>
<organism evidence="2 3">
    <name type="scientific">Patella caerulea</name>
    <name type="common">Rayed Mediterranean limpet</name>
    <dbReference type="NCBI Taxonomy" id="87958"/>
    <lineage>
        <taxon>Eukaryota</taxon>
        <taxon>Metazoa</taxon>
        <taxon>Spiralia</taxon>
        <taxon>Lophotrochozoa</taxon>
        <taxon>Mollusca</taxon>
        <taxon>Gastropoda</taxon>
        <taxon>Patellogastropoda</taxon>
        <taxon>Patelloidea</taxon>
        <taxon>Patellidae</taxon>
        <taxon>Patella</taxon>
    </lineage>
</organism>
<feature type="region of interest" description="Disordered" evidence="1">
    <location>
        <begin position="206"/>
        <end position="226"/>
    </location>
</feature>
<accession>A0AAN8K7B1</accession>
<dbReference type="Proteomes" id="UP001347796">
    <property type="component" value="Unassembled WGS sequence"/>
</dbReference>
<reference evidence="2 3" key="1">
    <citation type="submission" date="2024-01" db="EMBL/GenBank/DDBJ databases">
        <title>The genome of the rayed Mediterranean limpet Patella caerulea (Linnaeus, 1758).</title>
        <authorList>
            <person name="Anh-Thu Weber A."/>
            <person name="Halstead-Nussloch G."/>
        </authorList>
    </citation>
    <scope>NUCLEOTIDE SEQUENCE [LARGE SCALE GENOMIC DNA]</scope>
    <source>
        <strain evidence="2">AATW-2023a</strain>
        <tissue evidence="2">Whole specimen</tissue>
    </source>
</reference>
<name>A0AAN8K7B1_PATCE</name>
<feature type="region of interest" description="Disordered" evidence="1">
    <location>
        <begin position="282"/>
        <end position="307"/>
    </location>
</feature>
<dbReference type="AlphaFoldDB" id="A0AAN8K7B1"/>
<dbReference type="EMBL" id="JAZGQO010000001">
    <property type="protein sequence ID" value="KAK6196276.1"/>
    <property type="molecule type" value="Genomic_DNA"/>
</dbReference>